<dbReference type="InterPro" id="IPR034660">
    <property type="entry name" value="DinB/YfiT-like"/>
</dbReference>
<sequence>MHKITAQMTTIQHIAKHLRDVYFSGNWTSANLKEQLADVTWQEATTKVYECNTIATLAYHIHYYVATVTKVLEGGPLDGKDSDSFDHPPIHSQEDWETFLEKTYAAADHFASLIAQLPDEILWKQFANEKYGNYYRNLQGIIEHTHYHLGQIAILKKIVRAQ</sequence>
<dbReference type="RefSeq" id="WP_379978646.1">
    <property type="nucleotide sequence ID" value="NZ_JBHSFV010000006.1"/>
</dbReference>
<name>A0ABV9HW84_9FLAO</name>
<evidence type="ECO:0000313" key="1">
    <source>
        <dbReference type="EMBL" id="MFC4634412.1"/>
    </source>
</evidence>
<keyword evidence="2" id="KW-1185">Reference proteome</keyword>
<evidence type="ECO:0000313" key="2">
    <source>
        <dbReference type="Proteomes" id="UP001596043"/>
    </source>
</evidence>
<protein>
    <submittedName>
        <fullName evidence="1">DUF1572 domain-containing protein</fullName>
    </submittedName>
</protein>
<dbReference type="SUPFAM" id="SSF109854">
    <property type="entry name" value="DinB/YfiT-like putative metalloenzymes"/>
    <property type="match status" value="1"/>
</dbReference>
<comment type="caution">
    <text evidence="1">The sequence shown here is derived from an EMBL/GenBank/DDBJ whole genome shotgun (WGS) entry which is preliminary data.</text>
</comment>
<gene>
    <name evidence="1" type="ORF">ACFO3O_10870</name>
</gene>
<reference evidence="2" key="1">
    <citation type="journal article" date="2019" name="Int. J. Syst. Evol. Microbiol.">
        <title>The Global Catalogue of Microorganisms (GCM) 10K type strain sequencing project: providing services to taxonomists for standard genome sequencing and annotation.</title>
        <authorList>
            <consortium name="The Broad Institute Genomics Platform"/>
            <consortium name="The Broad Institute Genome Sequencing Center for Infectious Disease"/>
            <person name="Wu L."/>
            <person name="Ma J."/>
        </authorList>
    </citation>
    <scope>NUCLEOTIDE SEQUENCE [LARGE SCALE GENOMIC DNA]</scope>
    <source>
        <strain evidence="2">YJ-61-S</strain>
    </source>
</reference>
<dbReference type="Gene3D" id="1.20.120.450">
    <property type="entry name" value="dinb family like domain"/>
    <property type="match status" value="1"/>
</dbReference>
<organism evidence="1 2">
    <name type="scientific">Dokdonia ponticola</name>
    <dbReference type="NCBI Taxonomy" id="2041041"/>
    <lineage>
        <taxon>Bacteria</taxon>
        <taxon>Pseudomonadati</taxon>
        <taxon>Bacteroidota</taxon>
        <taxon>Flavobacteriia</taxon>
        <taxon>Flavobacteriales</taxon>
        <taxon>Flavobacteriaceae</taxon>
        <taxon>Dokdonia</taxon>
    </lineage>
</organism>
<accession>A0ABV9HW84</accession>
<proteinExistence type="predicted"/>
<dbReference type="Proteomes" id="UP001596043">
    <property type="component" value="Unassembled WGS sequence"/>
</dbReference>
<dbReference type="EMBL" id="JBHSFV010000006">
    <property type="protein sequence ID" value="MFC4634412.1"/>
    <property type="molecule type" value="Genomic_DNA"/>
</dbReference>